<proteinExistence type="predicted"/>
<dbReference type="RefSeq" id="WP_111398708.1">
    <property type="nucleotide sequence ID" value="NZ_QKYU01000014.1"/>
</dbReference>
<sequence>MIHYQLCCDHGHSFDGWFRDSAGFERQAAAKLVDCPECGSHAVTRALMAPALGKPRATPVAPAAPVAAVAPPPGPMPAKLVALLQRVRAEVEANCDYVGPAFAEEARRRARAAEPEPPRGIYGEATEAEAEALRDEGIEIGQVPWVPRADG</sequence>
<dbReference type="InterPro" id="IPR009562">
    <property type="entry name" value="DUF1178"/>
</dbReference>
<dbReference type="OrthoDB" id="9799894at2"/>
<comment type="caution">
    <text evidence="1">The sequence shown here is derived from an EMBL/GenBank/DDBJ whole genome shotgun (WGS) entry which is preliminary data.</text>
</comment>
<evidence type="ECO:0000313" key="1">
    <source>
        <dbReference type="EMBL" id="PZW44723.1"/>
    </source>
</evidence>
<reference evidence="1 2" key="1">
    <citation type="submission" date="2018-06" db="EMBL/GenBank/DDBJ databases">
        <title>Genomic Encyclopedia of Archaeal and Bacterial Type Strains, Phase II (KMG-II): from individual species to whole genera.</title>
        <authorList>
            <person name="Goeker M."/>
        </authorList>
    </citation>
    <scope>NUCLEOTIDE SEQUENCE [LARGE SCALE GENOMIC DNA]</scope>
    <source>
        <strain evidence="1 2">DSM 24525</strain>
    </source>
</reference>
<protein>
    <recommendedName>
        <fullName evidence="3">DUF1178 family protein</fullName>
    </recommendedName>
</protein>
<dbReference type="Proteomes" id="UP000249688">
    <property type="component" value="Unassembled WGS sequence"/>
</dbReference>
<dbReference type="EMBL" id="QKYU01000014">
    <property type="protein sequence ID" value="PZW44723.1"/>
    <property type="molecule type" value="Genomic_DNA"/>
</dbReference>
<evidence type="ECO:0000313" key="2">
    <source>
        <dbReference type="Proteomes" id="UP000249688"/>
    </source>
</evidence>
<gene>
    <name evidence="1" type="ORF">C8P66_11412</name>
</gene>
<evidence type="ECO:0008006" key="3">
    <source>
        <dbReference type="Google" id="ProtNLM"/>
    </source>
</evidence>
<organism evidence="1 2">
    <name type="scientific">Humitalea rosea</name>
    <dbReference type="NCBI Taxonomy" id="990373"/>
    <lineage>
        <taxon>Bacteria</taxon>
        <taxon>Pseudomonadati</taxon>
        <taxon>Pseudomonadota</taxon>
        <taxon>Alphaproteobacteria</taxon>
        <taxon>Acetobacterales</taxon>
        <taxon>Roseomonadaceae</taxon>
        <taxon>Humitalea</taxon>
    </lineage>
</organism>
<dbReference type="PIRSF" id="PIRSF032131">
    <property type="entry name" value="UCP032131"/>
    <property type="match status" value="1"/>
</dbReference>
<dbReference type="AlphaFoldDB" id="A0A2W7J180"/>
<keyword evidence="2" id="KW-1185">Reference proteome</keyword>
<name>A0A2W7J180_9PROT</name>
<accession>A0A2W7J180</accession>
<dbReference type="Pfam" id="PF06676">
    <property type="entry name" value="DUF1178"/>
    <property type="match status" value="1"/>
</dbReference>